<dbReference type="GO" id="GO:0032196">
    <property type="term" value="P:transposition"/>
    <property type="evidence" value="ECO:0007669"/>
    <property type="project" value="UniProtKB-KW"/>
</dbReference>
<dbReference type="NCBIfam" id="NF040570">
    <property type="entry name" value="guided_TnpB"/>
    <property type="match status" value="1"/>
</dbReference>
<dbReference type="InterPro" id="IPR001959">
    <property type="entry name" value="Transposase"/>
</dbReference>
<dbReference type="InterPro" id="IPR010095">
    <property type="entry name" value="Cas12f1-like_TNB"/>
</dbReference>
<dbReference type="InterPro" id="IPR051399">
    <property type="entry name" value="RNA-guided_DNA_endo/Transpos"/>
</dbReference>
<dbReference type="Pfam" id="PF01385">
    <property type="entry name" value="OrfB_IS605"/>
    <property type="match status" value="1"/>
</dbReference>
<evidence type="ECO:0000256" key="1">
    <source>
        <dbReference type="ARBA" id="ARBA00008761"/>
    </source>
</evidence>
<keyword evidence="4" id="KW-0238">DNA-binding</keyword>
<comment type="caution">
    <text evidence="9">The sequence shown here is derived from an EMBL/GenBank/DDBJ whole genome shotgun (WGS) entry which is preliminary data.</text>
</comment>
<evidence type="ECO:0000256" key="5">
    <source>
        <dbReference type="ARBA" id="ARBA00023172"/>
    </source>
</evidence>
<evidence type="ECO:0000313" key="9">
    <source>
        <dbReference type="EMBL" id="MBX0305664.1"/>
    </source>
</evidence>
<evidence type="ECO:0000256" key="4">
    <source>
        <dbReference type="ARBA" id="ARBA00023125"/>
    </source>
</evidence>
<gene>
    <name evidence="9" type="ORF">EGD98_18635</name>
</gene>
<dbReference type="Pfam" id="PF07282">
    <property type="entry name" value="Cas12f1-like_TNB"/>
    <property type="match status" value="1"/>
</dbReference>
<evidence type="ECO:0000259" key="7">
    <source>
        <dbReference type="Pfam" id="PF01385"/>
    </source>
</evidence>
<dbReference type="AlphaFoldDB" id="A0A8J7YM07"/>
<evidence type="ECO:0000256" key="6">
    <source>
        <dbReference type="SAM" id="MobiDB-lite"/>
    </source>
</evidence>
<feature type="compositionally biased region" description="Basic and acidic residues" evidence="6">
    <location>
        <begin position="401"/>
        <end position="417"/>
    </location>
</feature>
<dbReference type="RefSeq" id="WP_220589860.1">
    <property type="nucleotide sequence ID" value="NZ_RKLQ01000005.1"/>
</dbReference>
<dbReference type="PANTHER" id="PTHR30405">
    <property type="entry name" value="TRANSPOSASE"/>
    <property type="match status" value="1"/>
</dbReference>
<evidence type="ECO:0000259" key="8">
    <source>
        <dbReference type="Pfam" id="PF07282"/>
    </source>
</evidence>
<keyword evidence="3" id="KW-0815">Transposition</keyword>
<sequence>MVVRRTVPVTLDVDSEDTVLLEDTVDTFLWSAQYVVDHAFDGEYVTTSKTTLDDETYDDVREATGGFNGGLVQAARNKAADACKSVVARWKNGKNASKPHFTSPHVVYDHRTATFYDDYVSLATTDGRIEADYILPDKDRGTPHSQYLYADEYETTGAELHYRDGDWILHIHCKTDVESDTPAQATPENGTVLGVDLGVNNLAVTSTGTFWTGDEFDHWRREYEKRRGSLQQCGTRWAHQNIQSVGRKEDGRFKLLLHRISNELVAEALENGCSVIVFEDLTDIRERTGASWGHKWAFDRLYEYVEYKAEEHCIGVEQVDPVNTSRRCSHCGFTHPDNRGGEEFECLDCGYENHADYNAAKNIGLRYLRGNQTGGDGGAPMGVRLNSGTVNVNGGYSPAEESARTGVHAESHGFSRG</sequence>
<dbReference type="NCBIfam" id="TIGR01766">
    <property type="entry name" value="IS200/IS605 family accessory protein TnpB-like domain"/>
    <property type="match status" value="1"/>
</dbReference>
<evidence type="ECO:0000313" key="10">
    <source>
        <dbReference type="Proteomes" id="UP000783863"/>
    </source>
</evidence>
<feature type="domain" description="Cas12f1-like TNB" evidence="8">
    <location>
        <begin position="298"/>
        <end position="363"/>
    </location>
</feature>
<comment type="similarity">
    <text evidence="2">In the N-terminal section; belongs to the transposase 2 family.</text>
</comment>
<organism evidence="9 10">
    <name type="scientific">Haloarcula salinisoli</name>
    <dbReference type="NCBI Taxonomy" id="2487746"/>
    <lineage>
        <taxon>Archaea</taxon>
        <taxon>Methanobacteriati</taxon>
        <taxon>Methanobacteriota</taxon>
        <taxon>Stenosarchaea group</taxon>
        <taxon>Halobacteria</taxon>
        <taxon>Halobacteriales</taxon>
        <taxon>Haloarculaceae</taxon>
        <taxon>Haloarcula</taxon>
    </lineage>
</organism>
<comment type="similarity">
    <text evidence="1">In the C-terminal section; belongs to the transposase 35 family.</text>
</comment>
<dbReference type="EMBL" id="RKLQ01000005">
    <property type="protein sequence ID" value="MBX0305664.1"/>
    <property type="molecule type" value="Genomic_DNA"/>
</dbReference>
<dbReference type="GO" id="GO:0006310">
    <property type="term" value="P:DNA recombination"/>
    <property type="evidence" value="ECO:0007669"/>
    <property type="project" value="UniProtKB-KW"/>
</dbReference>
<keyword evidence="10" id="KW-1185">Reference proteome</keyword>
<dbReference type="GO" id="GO:0003677">
    <property type="term" value="F:DNA binding"/>
    <property type="evidence" value="ECO:0007669"/>
    <property type="project" value="UniProtKB-KW"/>
</dbReference>
<name>A0A8J7YM07_9EURY</name>
<evidence type="ECO:0000256" key="3">
    <source>
        <dbReference type="ARBA" id="ARBA00022578"/>
    </source>
</evidence>
<feature type="region of interest" description="Disordered" evidence="6">
    <location>
        <begin position="392"/>
        <end position="417"/>
    </location>
</feature>
<dbReference type="PANTHER" id="PTHR30405:SF26">
    <property type="entry name" value="TRANSPOSASE, PROBABLY IS605-TNPB FAMILY"/>
    <property type="match status" value="1"/>
</dbReference>
<feature type="domain" description="Probable transposase IS891/IS1136/IS1341" evidence="7">
    <location>
        <begin position="177"/>
        <end position="284"/>
    </location>
</feature>
<reference evidence="9" key="1">
    <citation type="submission" date="2021-06" db="EMBL/GenBank/DDBJ databases">
        <title>Halomicroarcula sp. F24A a new haloarchaeum isolated from saline soil.</title>
        <authorList>
            <person name="Duran-Viseras A."/>
            <person name="Sanchez-Porro C."/>
            <person name="Ventosa A."/>
        </authorList>
    </citation>
    <scope>NUCLEOTIDE SEQUENCE</scope>
    <source>
        <strain evidence="9">F24A</strain>
    </source>
</reference>
<proteinExistence type="inferred from homology"/>
<keyword evidence="5" id="KW-0233">DNA recombination</keyword>
<dbReference type="Proteomes" id="UP000783863">
    <property type="component" value="Unassembled WGS sequence"/>
</dbReference>
<accession>A0A8J7YM07</accession>
<evidence type="ECO:0000256" key="2">
    <source>
        <dbReference type="ARBA" id="ARBA00011044"/>
    </source>
</evidence>
<protein>
    <submittedName>
        <fullName evidence="9">Transposase</fullName>
    </submittedName>
</protein>